<gene>
    <name evidence="14" type="primary">cybH</name>
    <name evidence="14" type="ORF">L1O03_08360</name>
</gene>
<dbReference type="InterPro" id="IPR016174">
    <property type="entry name" value="Di-haem_cyt_TM"/>
</dbReference>
<evidence type="ECO:0000256" key="12">
    <source>
        <dbReference type="SAM" id="Phobius"/>
    </source>
</evidence>
<dbReference type="GO" id="GO:0005506">
    <property type="term" value="F:iron ion binding"/>
    <property type="evidence" value="ECO:0007669"/>
    <property type="project" value="InterPro"/>
</dbReference>
<dbReference type="PRINTS" id="PR00161">
    <property type="entry name" value="NIHGNASECYTB"/>
</dbReference>
<dbReference type="AlphaFoldDB" id="A0A9X1QTC4"/>
<evidence type="ECO:0000256" key="6">
    <source>
        <dbReference type="ARBA" id="ARBA00022692"/>
    </source>
</evidence>
<keyword evidence="4" id="KW-1003">Cell membrane</keyword>
<reference evidence="14" key="1">
    <citation type="submission" date="2022-01" db="EMBL/GenBank/DDBJ databases">
        <title>Corynebacterium sp. nov isolated from isolated from the feces of the greater white-fronted geese (Anser albifrons) at Poyang Lake, PR China.</title>
        <authorList>
            <person name="Liu Q."/>
        </authorList>
    </citation>
    <scope>NUCLEOTIDE SEQUENCE</scope>
    <source>
        <strain evidence="14">JCM 32435</strain>
    </source>
</reference>
<dbReference type="NCBIfam" id="TIGR02125">
    <property type="entry name" value="CytB-hydogenase"/>
    <property type="match status" value="1"/>
</dbReference>
<keyword evidence="9 12" id="KW-1133">Transmembrane helix</keyword>
<keyword evidence="6 12" id="KW-0812">Transmembrane</keyword>
<keyword evidence="8" id="KW-0249">Electron transport</keyword>
<dbReference type="Pfam" id="PF01292">
    <property type="entry name" value="Ni_hydr_CYTB"/>
    <property type="match status" value="1"/>
</dbReference>
<dbReference type="GO" id="GO:0005886">
    <property type="term" value="C:plasma membrane"/>
    <property type="evidence" value="ECO:0007669"/>
    <property type="project" value="UniProtKB-SubCell"/>
</dbReference>
<keyword evidence="7" id="KW-0479">Metal-binding</keyword>
<dbReference type="InterPro" id="IPR051542">
    <property type="entry name" value="Hydrogenase_cytochrome"/>
</dbReference>
<dbReference type="PANTHER" id="PTHR30485:SF0">
    <property type="entry name" value="NI_FE-HYDROGENASE 1 B-TYPE CYTOCHROME SUBUNIT-RELATED"/>
    <property type="match status" value="1"/>
</dbReference>
<accession>A0A9X1QTC4</accession>
<dbReference type="InterPro" id="IPR023299">
    <property type="entry name" value="ATPase_P-typ_cyto_dom_N"/>
</dbReference>
<feature type="transmembrane region" description="Helical" evidence="12">
    <location>
        <begin position="292"/>
        <end position="314"/>
    </location>
</feature>
<evidence type="ECO:0000313" key="14">
    <source>
        <dbReference type="EMBL" id="MCF4007184.1"/>
    </source>
</evidence>
<dbReference type="SUPFAM" id="SSF81342">
    <property type="entry name" value="Transmembrane di-heme cytochromes"/>
    <property type="match status" value="1"/>
</dbReference>
<evidence type="ECO:0000256" key="8">
    <source>
        <dbReference type="ARBA" id="ARBA00022982"/>
    </source>
</evidence>
<sequence>MTAPVDALVVRPVRAYSASRLSSGELLRLAAAVPDAESTDPVDSALRASLRANAPDLSPAVPSEFSPASAERRYSLALAEGQRIMRGELEDVLERSTLNAKERSALVRHARSHRRRGQRLLGVATAPEGSEEFTLQGFIALAVESRAKAERRASHNPTQWVRVPLWPLSIRILHWLNVFFIVTLSVSGYYIMNPSWLPAPAPIPDGSGYFFGWVRLIHVIAAVGWLAMGAVRVWLWIFSRHKQLRWRAMWPLDSRESFRGLWGTIRHYAFLDREGPLYITHNPLQQLSYTGLYALCIIQMGTGLALYGLSNQYSGFWRVLSFPVHWIGVPDTRLIHALLMYVIWAFVIIHIYLAVRADTLERHGGVSSMINGAVWLRRGAQPLDGPRID</sequence>
<keyword evidence="3" id="KW-0813">Transport</keyword>
<protein>
    <submittedName>
        <fullName evidence="14">Ni/Fe-hydrogenase, b-type cytochrome subunit</fullName>
    </submittedName>
</protein>
<evidence type="ECO:0000313" key="15">
    <source>
        <dbReference type="Proteomes" id="UP001139336"/>
    </source>
</evidence>
<comment type="similarity">
    <text evidence="2">Belongs to the HupC/HyaC/HydC family.</text>
</comment>
<comment type="caution">
    <text evidence="14">The sequence shown here is derived from an EMBL/GenBank/DDBJ whole genome shotgun (WGS) entry which is preliminary data.</text>
</comment>
<feature type="transmembrane region" description="Helical" evidence="12">
    <location>
        <begin position="172"/>
        <end position="192"/>
    </location>
</feature>
<keyword evidence="15" id="KW-1185">Reference proteome</keyword>
<evidence type="ECO:0000256" key="5">
    <source>
        <dbReference type="ARBA" id="ARBA00022617"/>
    </source>
</evidence>
<evidence type="ECO:0000256" key="4">
    <source>
        <dbReference type="ARBA" id="ARBA00022475"/>
    </source>
</evidence>
<dbReference type="EMBL" id="JAKGSI010000004">
    <property type="protein sequence ID" value="MCF4007184.1"/>
    <property type="molecule type" value="Genomic_DNA"/>
</dbReference>
<evidence type="ECO:0000256" key="2">
    <source>
        <dbReference type="ARBA" id="ARBA00008622"/>
    </source>
</evidence>
<dbReference type="PANTHER" id="PTHR30485">
    <property type="entry name" value="NI/FE-HYDROGENASE 1 B-TYPE CYTOCHROME SUBUNIT"/>
    <property type="match status" value="1"/>
</dbReference>
<dbReference type="GO" id="GO:0020037">
    <property type="term" value="F:heme binding"/>
    <property type="evidence" value="ECO:0007669"/>
    <property type="project" value="TreeGrafter"/>
</dbReference>
<dbReference type="Gene3D" id="1.20.950.20">
    <property type="entry name" value="Transmembrane di-heme cytochromes, Chain C"/>
    <property type="match status" value="1"/>
</dbReference>
<dbReference type="GO" id="GO:0009055">
    <property type="term" value="F:electron transfer activity"/>
    <property type="evidence" value="ECO:0007669"/>
    <property type="project" value="InterPro"/>
</dbReference>
<dbReference type="GO" id="GO:0022904">
    <property type="term" value="P:respiratory electron transport chain"/>
    <property type="evidence" value="ECO:0007669"/>
    <property type="project" value="InterPro"/>
</dbReference>
<comment type="subcellular location">
    <subcellularLocation>
        <location evidence="1">Cell membrane</location>
        <topology evidence="1">Multi-pass membrane protein</topology>
    </subcellularLocation>
</comment>
<organism evidence="14 15">
    <name type="scientific">Corynebacterium uropygiale</name>
    <dbReference type="NCBI Taxonomy" id="1775911"/>
    <lineage>
        <taxon>Bacteria</taxon>
        <taxon>Bacillati</taxon>
        <taxon>Actinomycetota</taxon>
        <taxon>Actinomycetes</taxon>
        <taxon>Mycobacteriales</taxon>
        <taxon>Corynebacteriaceae</taxon>
        <taxon>Corynebacterium</taxon>
    </lineage>
</organism>
<keyword evidence="5" id="KW-0349">Heme</keyword>
<evidence type="ECO:0000256" key="10">
    <source>
        <dbReference type="ARBA" id="ARBA00023004"/>
    </source>
</evidence>
<dbReference type="Proteomes" id="UP001139336">
    <property type="component" value="Unassembled WGS sequence"/>
</dbReference>
<evidence type="ECO:0000256" key="3">
    <source>
        <dbReference type="ARBA" id="ARBA00022448"/>
    </source>
</evidence>
<feature type="transmembrane region" description="Helical" evidence="12">
    <location>
        <begin position="334"/>
        <end position="355"/>
    </location>
</feature>
<evidence type="ECO:0000256" key="7">
    <source>
        <dbReference type="ARBA" id="ARBA00022723"/>
    </source>
</evidence>
<evidence type="ECO:0000256" key="11">
    <source>
        <dbReference type="ARBA" id="ARBA00023136"/>
    </source>
</evidence>
<dbReference type="InterPro" id="IPR000516">
    <property type="entry name" value="Ni-dep_Hydgase_cyt-B"/>
</dbReference>
<feature type="domain" description="Cytochrome b561 bacterial/Ni-hydrogenase" evidence="13">
    <location>
        <begin position="166"/>
        <end position="372"/>
    </location>
</feature>
<dbReference type="InterPro" id="IPR011577">
    <property type="entry name" value="Cyt_b561_bac/Ni-Hgenase"/>
</dbReference>
<dbReference type="GO" id="GO:0000166">
    <property type="term" value="F:nucleotide binding"/>
    <property type="evidence" value="ECO:0007669"/>
    <property type="project" value="InterPro"/>
</dbReference>
<evidence type="ECO:0000256" key="1">
    <source>
        <dbReference type="ARBA" id="ARBA00004651"/>
    </source>
</evidence>
<dbReference type="Gene3D" id="3.40.1110.10">
    <property type="entry name" value="Calcium-transporting ATPase, cytoplasmic domain N"/>
    <property type="match status" value="1"/>
</dbReference>
<dbReference type="RefSeq" id="WP_236119325.1">
    <property type="nucleotide sequence ID" value="NZ_JAKGSI010000004.1"/>
</dbReference>
<evidence type="ECO:0000259" key="13">
    <source>
        <dbReference type="Pfam" id="PF01292"/>
    </source>
</evidence>
<evidence type="ECO:0000256" key="9">
    <source>
        <dbReference type="ARBA" id="ARBA00022989"/>
    </source>
</evidence>
<keyword evidence="11 12" id="KW-0472">Membrane</keyword>
<name>A0A9X1QTC4_9CORY</name>
<feature type="transmembrane region" description="Helical" evidence="12">
    <location>
        <begin position="212"/>
        <end position="237"/>
    </location>
</feature>
<keyword evidence="10" id="KW-0408">Iron</keyword>
<proteinExistence type="inferred from homology"/>